<keyword evidence="3" id="KW-1185">Reference proteome</keyword>
<keyword evidence="1" id="KW-0472">Membrane</keyword>
<dbReference type="Proteomes" id="UP000309215">
    <property type="component" value="Unassembled WGS sequence"/>
</dbReference>
<dbReference type="EMBL" id="SSMQ01000019">
    <property type="protein sequence ID" value="TKD06399.1"/>
    <property type="molecule type" value="Genomic_DNA"/>
</dbReference>
<name>A0A4U1JAP2_9BACT</name>
<comment type="caution">
    <text evidence="2">The sequence shown here is derived from an EMBL/GenBank/DDBJ whole genome shotgun (WGS) entry which is preliminary data.</text>
</comment>
<keyword evidence="1" id="KW-1133">Transmembrane helix</keyword>
<feature type="transmembrane region" description="Helical" evidence="1">
    <location>
        <begin position="26"/>
        <end position="42"/>
    </location>
</feature>
<accession>A0A4U1JAP2</accession>
<protein>
    <submittedName>
        <fullName evidence="2">Uncharacterized protein</fullName>
    </submittedName>
</protein>
<dbReference type="AlphaFoldDB" id="A0A4U1JAP2"/>
<reference evidence="2 3" key="1">
    <citation type="submission" date="2019-04" db="EMBL/GenBank/DDBJ databases">
        <authorList>
            <person name="Li Y."/>
            <person name="Wang J."/>
        </authorList>
    </citation>
    <scope>NUCLEOTIDE SEQUENCE [LARGE SCALE GENOMIC DNA]</scope>
    <source>
        <strain evidence="2 3">DSM 14668</strain>
    </source>
</reference>
<evidence type="ECO:0000313" key="2">
    <source>
        <dbReference type="EMBL" id="TKD06399.1"/>
    </source>
</evidence>
<organism evidence="2 3">
    <name type="scientific">Polyangium fumosum</name>
    <dbReference type="NCBI Taxonomy" id="889272"/>
    <lineage>
        <taxon>Bacteria</taxon>
        <taxon>Pseudomonadati</taxon>
        <taxon>Myxococcota</taxon>
        <taxon>Polyangia</taxon>
        <taxon>Polyangiales</taxon>
        <taxon>Polyangiaceae</taxon>
        <taxon>Polyangium</taxon>
    </lineage>
</organism>
<gene>
    <name evidence="2" type="ORF">E8A74_19455</name>
</gene>
<evidence type="ECO:0000256" key="1">
    <source>
        <dbReference type="SAM" id="Phobius"/>
    </source>
</evidence>
<proteinExistence type="predicted"/>
<dbReference type="RefSeq" id="WP_136930539.1">
    <property type="nucleotide sequence ID" value="NZ_SSMQ01000019.1"/>
</dbReference>
<keyword evidence="1" id="KW-0812">Transmembrane</keyword>
<sequence>MDSSFQNDPDIAALEQAAAKERRKKLLIAGGVILCVPLYWAMGFSSVRGSLAEEGYTDLHVSPSGLFDWSFEGKKGASTCKGSVTRMPFSSSKNTFCYSVDASGRASGSLDTSSN</sequence>
<evidence type="ECO:0000313" key="3">
    <source>
        <dbReference type="Proteomes" id="UP000309215"/>
    </source>
</evidence>